<evidence type="ECO:0000259" key="4">
    <source>
        <dbReference type="Pfam" id="PF03486"/>
    </source>
</evidence>
<dbReference type="Gene3D" id="1.10.8.260">
    <property type="entry name" value="HI0933 insert domain-like"/>
    <property type="match status" value="1"/>
</dbReference>
<dbReference type="Gene3D" id="2.40.30.10">
    <property type="entry name" value="Translation factors"/>
    <property type="match status" value="1"/>
</dbReference>
<dbReference type="Proteomes" id="UP000309544">
    <property type="component" value="Unassembled WGS sequence"/>
</dbReference>
<dbReference type="SUPFAM" id="SSF51905">
    <property type="entry name" value="FAD/NAD(P)-binding domain"/>
    <property type="match status" value="1"/>
</dbReference>
<name>A0A5C4S0F6_PROVB</name>
<evidence type="ECO:0000313" key="6">
    <source>
        <dbReference type="EMBL" id="TNJ36920.1"/>
    </source>
</evidence>
<evidence type="ECO:0000256" key="2">
    <source>
        <dbReference type="ARBA" id="ARBA00022630"/>
    </source>
</evidence>
<comment type="caution">
    <text evidence="6">The sequence shown here is derived from an EMBL/GenBank/DDBJ whole genome shotgun (WGS) entry which is preliminary data.</text>
</comment>
<dbReference type="InterPro" id="IPR023166">
    <property type="entry name" value="BaiN-like_dom_sf"/>
</dbReference>
<dbReference type="SUPFAM" id="SSF160996">
    <property type="entry name" value="HI0933 insert domain-like"/>
    <property type="match status" value="1"/>
</dbReference>
<evidence type="ECO:0000256" key="1">
    <source>
        <dbReference type="ARBA" id="ARBA00001974"/>
    </source>
</evidence>
<organism evidence="6 7">
    <name type="scientific">Prosthecochloris vibrioformis</name>
    <name type="common">Chlorobium vibrioforme</name>
    <dbReference type="NCBI Taxonomy" id="1098"/>
    <lineage>
        <taxon>Bacteria</taxon>
        <taxon>Pseudomonadati</taxon>
        <taxon>Chlorobiota</taxon>
        <taxon>Chlorobiia</taxon>
        <taxon>Chlorobiales</taxon>
        <taxon>Chlorobiaceae</taxon>
        <taxon>Prosthecochloris</taxon>
    </lineage>
</organism>
<gene>
    <name evidence="6" type="ORF">FGF68_04930</name>
</gene>
<dbReference type="PANTHER" id="PTHR42887">
    <property type="entry name" value="OS12G0638800 PROTEIN"/>
    <property type="match status" value="1"/>
</dbReference>
<dbReference type="InterPro" id="IPR057661">
    <property type="entry name" value="RsdA/BaiN/AoA(So)_Rossmann"/>
</dbReference>
<feature type="domain" description="RsdA/BaiN/AoA(So)-like insert" evidence="5">
    <location>
        <begin position="203"/>
        <end position="351"/>
    </location>
</feature>
<protein>
    <submittedName>
        <fullName evidence="6">Aminoacetone oxidase family FAD-binding enzyme</fullName>
    </submittedName>
</protein>
<accession>A0A5C4S0F6</accession>
<dbReference type="InterPro" id="IPR036188">
    <property type="entry name" value="FAD/NAD-bd_sf"/>
</dbReference>
<dbReference type="InterPro" id="IPR055178">
    <property type="entry name" value="RsdA/BaiN/AoA(So)-like_dom"/>
</dbReference>
<dbReference type="Pfam" id="PF03486">
    <property type="entry name" value="HI0933_like"/>
    <property type="match status" value="1"/>
</dbReference>
<dbReference type="RefSeq" id="WP_139626427.1">
    <property type="nucleotide sequence ID" value="NZ_VDCI01000003.1"/>
</dbReference>
<evidence type="ECO:0000256" key="3">
    <source>
        <dbReference type="ARBA" id="ARBA00022827"/>
    </source>
</evidence>
<dbReference type="Gene3D" id="3.50.50.60">
    <property type="entry name" value="FAD/NAD(P)-binding domain"/>
    <property type="match status" value="1"/>
</dbReference>
<keyword evidence="7" id="KW-1185">Reference proteome</keyword>
<dbReference type="PANTHER" id="PTHR42887:SF2">
    <property type="entry name" value="OS12G0638800 PROTEIN"/>
    <property type="match status" value="1"/>
</dbReference>
<feature type="domain" description="RsdA/BaiN/AoA(So)-like Rossmann fold-like" evidence="4">
    <location>
        <begin position="10"/>
        <end position="419"/>
    </location>
</feature>
<dbReference type="NCBIfam" id="TIGR00275">
    <property type="entry name" value="aminoacetone oxidase family FAD-binding enzyme"/>
    <property type="match status" value="1"/>
</dbReference>
<dbReference type="EMBL" id="VDCI01000003">
    <property type="protein sequence ID" value="TNJ36920.1"/>
    <property type="molecule type" value="Genomic_DNA"/>
</dbReference>
<evidence type="ECO:0000259" key="5">
    <source>
        <dbReference type="Pfam" id="PF22780"/>
    </source>
</evidence>
<comment type="cofactor">
    <cofactor evidence="1">
        <name>FAD</name>
        <dbReference type="ChEBI" id="CHEBI:57692"/>
    </cofactor>
</comment>
<proteinExistence type="predicted"/>
<sequence length="429" mass="44797">MMHGHEDHCDVLVVGGGAAGLVAARVAADALGSRGVVVLVERMTRPGAKLLLSGGGKCNVTHDASPDRLLEKGFGRTRERRFLRTACYAYTADDLRAFLAGYGVQTVVRADGKVFPASAMADDVLDALMSGVRHAGARVVTGTRVLELFDTGEGYLAGCGAVCFRTRKVILATGGISYGHTGSTGDGLDMARSLGHSIVSPGAALAPLFLKPLPGRSLAGKVLRGVVLHVTCGGKTVKAFGDILFTHKGVSGPAVLSLSRDVAELYGQGKDADVSIDLFPRLEHAGLEARLLDYTVAHGARQLSRFLGEESPLPAALVPFVCRRVELDGALRLAELQRSDRRRLVACLKRFLVGKVVSVPLAAGEVSSGGIPLQEIDPGTMASRISPGLYCCGELLDYAGEIGGFNLQAAFSTGWLAGTSAAASCQQDA</sequence>
<reference evidence="6 7" key="1">
    <citation type="submission" date="2019-05" db="EMBL/GenBank/DDBJ databases">
        <title>Draft Whole-Genome sequence of the green sulfur bacterium Prosthecochloris vibrioformis DSM 260.</title>
        <authorList>
            <person name="Meyer T.E."/>
            <person name="Kyndt J.A."/>
        </authorList>
    </citation>
    <scope>NUCLEOTIDE SEQUENCE [LARGE SCALE GENOMIC DNA]</scope>
    <source>
        <strain evidence="6 7">DSM 260</strain>
    </source>
</reference>
<dbReference type="InterPro" id="IPR004792">
    <property type="entry name" value="BaiN-like"/>
</dbReference>
<evidence type="ECO:0000313" key="7">
    <source>
        <dbReference type="Proteomes" id="UP000309544"/>
    </source>
</evidence>
<dbReference type="AlphaFoldDB" id="A0A5C4S0F6"/>
<keyword evidence="3" id="KW-0274">FAD</keyword>
<keyword evidence="2" id="KW-0285">Flavoprotein</keyword>
<dbReference type="Pfam" id="PF22780">
    <property type="entry name" value="HI0933_like_1st"/>
    <property type="match status" value="1"/>
</dbReference>